<feature type="disulfide bond" description="Redox-active" evidence="12">
    <location>
        <begin position="43"/>
        <end position="48"/>
    </location>
</feature>
<dbReference type="PRINTS" id="PR00368">
    <property type="entry name" value="FADPNR"/>
</dbReference>
<dbReference type="InParanoid" id="A0A5C7EMX9"/>
<feature type="active site" description="Proton acceptor" evidence="10">
    <location>
        <position position="439"/>
    </location>
</feature>
<keyword evidence="5 13" id="KW-0560">Oxidoreductase</keyword>
<dbReference type="InterPro" id="IPR050151">
    <property type="entry name" value="Class-I_Pyr_Nuc-Dis_Oxidored"/>
</dbReference>
<dbReference type="PROSITE" id="PS00076">
    <property type="entry name" value="PYRIDINE_REDOX_1"/>
    <property type="match status" value="1"/>
</dbReference>
<name>A0A5C7EMX9_9PROT</name>
<dbReference type="Gene3D" id="3.50.50.60">
    <property type="entry name" value="FAD/NAD(P)-binding domain"/>
    <property type="match status" value="2"/>
</dbReference>
<feature type="binding site" evidence="11">
    <location>
        <position position="306"/>
    </location>
    <ligand>
        <name>FAD</name>
        <dbReference type="ChEBI" id="CHEBI:57692"/>
    </ligand>
</feature>
<dbReference type="PANTHER" id="PTHR22912:SF217">
    <property type="entry name" value="DIHYDROLIPOYL DEHYDROGENASE"/>
    <property type="match status" value="1"/>
</dbReference>
<keyword evidence="7" id="KW-1015">Disulfide bond</keyword>
<evidence type="ECO:0000256" key="12">
    <source>
        <dbReference type="PIRSR" id="PIRSR000350-4"/>
    </source>
</evidence>
<dbReference type="InterPro" id="IPR001100">
    <property type="entry name" value="Pyr_nuc-diS_OxRdtase"/>
</dbReference>
<dbReference type="Proteomes" id="UP000321201">
    <property type="component" value="Unassembled WGS sequence"/>
</dbReference>
<feature type="domain" description="Pyridine nucleotide-disulphide oxidoreductase dimerisation" evidence="14">
    <location>
        <begin position="341"/>
        <end position="449"/>
    </location>
</feature>
<evidence type="ECO:0000256" key="6">
    <source>
        <dbReference type="ARBA" id="ARBA00023027"/>
    </source>
</evidence>
<dbReference type="InterPro" id="IPR036188">
    <property type="entry name" value="FAD/NAD-bd_sf"/>
</dbReference>
<feature type="binding site" evidence="11">
    <location>
        <position position="52"/>
    </location>
    <ligand>
        <name>FAD</name>
        <dbReference type="ChEBI" id="CHEBI:57692"/>
    </ligand>
</feature>
<evidence type="ECO:0000259" key="15">
    <source>
        <dbReference type="Pfam" id="PF07992"/>
    </source>
</evidence>
<dbReference type="SUPFAM" id="SSF51905">
    <property type="entry name" value="FAD/NAD(P)-binding domain"/>
    <property type="match status" value="1"/>
</dbReference>
<proteinExistence type="inferred from homology"/>
<keyword evidence="17" id="KW-1185">Reference proteome</keyword>
<organism evidence="16 17">
    <name type="scientific">Pelomicrobium methylotrophicum</name>
    <dbReference type="NCBI Taxonomy" id="2602750"/>
    <lineage>
        <taxon>Bacteria</taxon>
        <taxon>Pseudomonadati</taxon>
        <taxon>Pseudomonadota</taxon>
        <taxon>Hydrogenophilia</taxon>
        <taxon>Hydrogenophilia incertae sedis</taxon>
        <taxon>Pelomicrobium</taxon>
    </lineage>
</organism>
<dbReference type="EMBL" id="VPFL01000004">
    <property type="protein sequence ID" value="TXF12886.1"/>
    <property type="molecule type" value="Genomic_DNA"/>
</dbReference>
<dbReference type="InterPro" id="IPR023753">
    <property type="entry name" value="FAD/NAD-binding_dom"/>
</dbReference>
<keyword evidence="8 13" id="KW-0676">Redox-active center</keyword>
<evidence type="ECO:0000256" key="10">
    <source>
        <dbReference type="PIRSR" id="PIRSR000350-2"/>
    </source>
</evidence>
<evidence type="ECO:0000256" key="5">
    <source>
        <dbReference type="ARBA" id="ARBA00023002"/>
    </source>
</evidence>
<comment type="cofactor">
    <cofactor evidence="11">
        <name>FAD</name>
        <dbReference type="ChEBI" id="CHEBI:57692"/>
    </cofactor>
    <text evidence="11">Binds 1 FAD per subunit.</text>
</comment>
<dbReference type="InterPro" id="IPR004099">
    <property type="entry name" value="Pyr_nucl-diS_OxRdtase_dimer"/>
</dbReference>
<feature type="domain" description="FAD/NAD(P)-binding" evidence="15">
    <location>
        <begin position="6"/>
        <end position="320"/>
    </location>
</feature>
<evidence type="ECO:0000256" key="3">
    <source>
        <dbReference type="ARBA" id="ARBA00022630"/>
    </source>
</evidence>
<dbReference type="SUPFAM" id="SSF55424">
    <property type="entry name" value="FAD/NAD-linked reductases, dimerisation (C-terminal) domain"/>
    <property type="match status" value="1"/>
</dbReference>
<evidence type="ECO:0000313" key="16">
    <source>
        <dbReference type="EMBL" id="TXF12886.1"/>
    </source>
</evidence>
<reference evidence="16 17" key="1">
    <citation type="submission" date="2019-08" db="EMBL/GenBank/DDBJ databases">
        <title>Pelomicrobium methylotrophicum gen. nov., sp. nov. a moderately thermophilic, facultatively anaerobic, lithoautotrophic and methylotrophic bacterium isolated from a terrestrial mud volcano.</title>
        <authorList>
            <person name="Slobodkina G.B."/>
            <person name="Merkel A.Y."/>
            <person name="Slobodkin A.I."/>
        </authorList>
    </citation>
    <scope>NUCLEOTIDE SEQUENCE [LARGE SCALE GENOMIC DNA]</scope>
    <source>
        <strain evidence="16 17">SM250</strain>
    </source>
</reference>
<dbReference type="PANTHER" id="PTHR22912">
    <property type="entry name" value="DISULFIDE OXIDOREDUCTASE"/>
    <property type="match status" value="1"/>
</dbReference>
<sequence length="472" mass="50542">MPVRDFDLAVIGSGPGGYRAAVLAALRGLSVAIVEKGDWGGTCLNRGCVPKKDWHHTAMLIAASHRLADRGVDGTWRADLMRAWRHQRRVVTTVRASYLDYMKRLGIRTFAGLGALRDPHTVQVNGGEIFTAEHVIVATGSVPFIPETLPRVEGRILTTDDLFDQPPPPGRRVAVVGSGVVGTEMAFILAMLGCEVLWLTHAEPLSRAGFSVPALKLLRQRLADLGVAARTRSRVQSARVTAQGVELTLPDGSVERVDWVLLGSGRRPCTAGLQLEAVGVATDAHGFVMVDEEQRTTVPHIFAIGDVANPAMTSNHALAEATVAVANIVAPGSRRRAPHAVPTLVYSALELARVGLNEDQAEAQGLESAVGFAAFEVNPAALAQDASEGFVRLVADADRGTLVGAEVVGAEASELIHLIARELSNPDALSSLARAFYNHPTRAEEFLNAVETLASKWGMQRQVFGDERDRIP</sequence>
<keyword evidence="6 11" id="KW-0520">NAD</keyword>
<keyword evidence="3 13" id="KW-0285">Flavoprotein</keyword>
<feature type="binding site" evidence="11">
    <location>
        <position position="114"/>
    </location>
    <ligand>
        <name>FAD</name>
        <dbReference type="ChEBI" id="CHEBI:57692"/>
    </ligand>
</feature>
<keyword evidence="11" id="KW-0547">Nucleotide-binding</keyword>
<comment type="similarity">
    <text evidence="1 13">Belongs to the class-I pyridine nucleotide-disulfide oxidoreductase family.</text>
</comment>
<dbReference type="PIRSF" id="PIRSF000350">
    <property type="entry name" value="Mercury_reductase_MerA"/>
    <property type="match status" value="1"/>
</dbReference>
<dbReference type="Gene3D" id="3.30.390.30">
    <property type="match status" value="1"/>
</dbReference>
<evidence type="ECO:0000256" key="4">
    <source>
        <dbReference type="ARBA" id="ARBA00022827"/>
    </source>
</evidence>
<protein>
    <recommendedName>
        <fullName evidence="2">Dihydrolipoyl dehydrogenase</fullName>
    </recommendedName>
    <alternativeName>
        <fullName evidence="9">Dihydrolipoamide dehydrogenase</fullName>
    </alternativeName>
</protein>
<dbReference type="GO" id="GO:0004148">
    <property type="term" value="F:dihydrolipoyl dehydrogenase (NADH) activity"/>
    <property type="evidence" value="ECO:0007669"/>
    <property type="project" value="TreeGrafter"/>
</dbReference>
<feature type="binding site" evidence="11">
    <location>
        <position position="265"/>
    </location>
    <ligand>
        <name>NAD(+)</name>
        <dbReference type="ChEBI" id="CHEBI:57540"/>
    </ligand>
</feature>
<dbReference type="Pfam" id="PF02852">
    <property type="entry name" value="Pyr_redox_dim"/>
    <property type="match status" value="1"/>
</dbReference>
<evidence type="ECO:0000256" key="2">
    <source>
        <dbReference type="ARBA" id="ARBA00016961"/>
    </source>
</evidence>
<evidence type="ECO:0000256" key="13">
    <source>
        <dbReference type="RuleBase" id="RU003691"/>
    </source>
</evidence>
<dbReference type="Pfam" id="PF07992">
    <property type="entry name" value="Pyr_redox_2"/>
    <property type="match status" value="1"/>
</dbReference>
<feature type="binding site" evidence="11">
    <location>
        <begin position="139"/>
        <end position="141"/>
    </location>
    <ligand>
        <name>FAD</name>
        <dbReference type="ChEBI" id="CHEBI:57692"/>
    </ligand>
</feature>
<evidence type="ECO:0000256" key="7">
    <source>
        <dbReference type="ARBA" id="ARBA00023157"/>
    </source>
</evidence>
<comment type="caution">
    <text evidence="16">The sequence shown here is derived from an EMBL/GenBank/DDBJ whole genome shotgun (WGS) entry which is preliminary data.</text>
</comment>
<evidence type="ECO:0000256" key="9">
    <source>
        <dbReference type="ARBA" id="ARBA00031281"/>
    </source>
</evidence>
<dbReference type="PRINTS" id="PR00411">
    <property type="entry name" value="PNDRDTASEI"/>
</dbReference>
<dbReference type="InterPro" id="IPR012999">
    <property type="entry name" value="Pyr_OxRdtase_I_AS"/>
</dbReference>
<feature type="binding site" evidence="11">
    <location>
        <begin position="177"/>
        <end position="184"/>
    </location>
    <ligand>
        <name>NAD(+)</name>
        <dbReference type="ChEBI" id="CHEBI:57540"/>
    </ligand>
</feature>
<gene>
    <name evidence="16" type="ORF">FR698_04430</name>
</gene>
<dbReference type="RefSeq" id="WP_147798968.1">
    <property type="nucleotide sequence ID" value="NZ_VPFL01000004.1"/>
</dbReference>
<evidence type="ECO:0000256" key="11">
    <source>
        <dbReference type="PIRSR" id="PIRSR000350-3"/>
    </source>
</evidence>
<accession>A0A5C7EMX9</accession>
<evidence type="ECO:0000256" key="1">
    <source>
        <dbReference type="ARBA" id="ARBA00007532"/>
    </source>
</evidence>
<evidence type="ECO:0000259" key="14">
    <source>
        <dbReference type="Pfam" id="PF02852"/>
    </source>
</evidence>
<evidence type="ECO:0000256" key="8">
    <source>
        <dbReference type="ARBA" id="ARBA00023284"/>
    </source>
</evidence>
<dbReference type="OrthoDB" id="178496at2"/>
<dbReference type="InterPro" id="IPR016156">
    <property type="entry name" value="FAD/NAD-linked_Rdtase_dimer_sf"/>
</dbReference>
<evidence type="ECO:0000313" key="17">
    <source>
        <dbReference type="Proteomes" id="UP000321201"/>
    </source>
</evidence>
<keyword evidence="4 11" id="KW-0274">FAD</keyword>
<dbReference type="GO" id="GO:0050660">
    <property type="term" value="F:flavin adenine dinucleotide binding"/>
    <property type="evidence" value="ECO:0007669"/>
    <property type="project" value="TreeGrafter"/>
</dbReference>
<dbReference type="GO" id="GO:0006103">
    <property type="term" value="P:2-oxoglutarate metabolic process"/>
    <property type="evidence" value="ECO:0007669"/>
    <property type="project" value="TreeGrafter"/>
</dbReference>
<dbReference type="AlphaFoldDB" id="A0A5C7EMX9"/>